<keyword evidence="1 3" id="KW-0807">Transducer</keyword>
<organism evidence="7 8">
    <name type="scientific">Blastomonas fulva</name>
    <dbReference type="NCBI Taxonomy" id="1550728"/>
    <lineage>
        <taxon>Bacteria</taxon>
        <taxon>Pseudomonadati</taxon>
        <taxon>Pseudomonadota</taxon>
        <taxon>Alphaproteobacteria</taxon>
        <taxon>Sphingomonadales</taxon>
        <taxon>Sphingomonadaceae</taxon>
        <taxon>Blastomonas</taxon>
    </lineage>
</organism>
<feature type="coiled-coil region" evidence="4">
    <location>
        <begin position="582"/>
        <end position="609"/>
    </location>
</feature>
<keyword evidence="5" id="KW-0472">Membrane</keyword>
<feature type="coiled-coil region" evidence="4">
    <location>
        <begin position="304"/>
        <end position="336"/>
    </location>
</feature>
<evidence type="ECO:0000256" key="3">
    <source>
        <dbReference type="PROSITE-ProRule" id="PRU00284"/>
    </source>
</evidence>
<dbReference type="InterPro" id="IPR004090">
    <property type="entry name" value="Chemotax_Me-accpt_rcpt"/>
</dbReference>
<reference evidence="7 8" key="1">
    <citation type="submission" date="2017-03" db="EMBL/GenBank/DDBJ databases">
        <title>Complete genome sequence of Blastomonas fulva degrading microcsystin LR.</title>
        <authorList>
            <person name="Lee H.-g."/>
            <person name="Jin L."/>
            <person name="oh H.-M."/>
        </authorList>
    </citation>
    <scope>NUCLEOTIDE SEQUENCE [LARGE SCALE GENOMIC DNA]</scope>
    <source>
        <strain evidence="7 8">T2</strain>
    </source>
</reference>
<dbReference type="SUPFAM" id="SSF58104">
    <property type="entry name" value="Methyl-accepting chemotaxis protein (MCP) signaling domain"/>
    <property type="match status" value="1"/>
</dbReference>
<keyword evidence="5" id="KW-0812">Transmembrane</keyword>
<dbReference type="Gene3D" id="1.10.287.950">
    <property type="entry name" value="Methyl-accepting chemotaxis protein"/>
    <property type="match status" value="1"/>
</dbReference>
<dbReference type="PANTHER" id="PTHR32089:SF112">
    <property type="entry name" value="LYSOZYME-LIKE PROTEIN-RELATED"/>
    <property type="match status" value="1"/>
</dbReference>
<protein>
    <recommendedName>
        <fullName evidence="6">Methyl-accepting transducer domain-containing protein</fullName>
    </recommendedName>
</protein>
<keyword evidence="8" id="KW-1185">Reference proteome</keyword>
<dbReference type="Proteomes" id="UP000258016">
    <property type="component" value="Chromosome"/>
</dbReference>
<evidence type="ECO:0000256" key="4">
    <source>
        <dbReference type="SAM" id="Coils"/>
    </source>
</evidence>
<comment type="similarity">
    <text evidence="2">Belongs to the methyl-accepting chemotaxis (MCP) protein family.</text>
</comment>
<evidence type="ECO:0000259" key="6">
    <source>
        <dbReference type="PROSITE" id="PS50111"/>
    </source>
</evidence>
<feature type="transmembrane region" description="Helical" evidence="5">
    <location>
        <begin position="221"/>
        <end position="246"/>
    </location>
</feature>
<dbReference type="PANTHER" id="PTHR32089">
    <property type="entry name" value="METHYL-ACCEPTING CHEMOTAXIS PROTEIN MCPB"/>
    <property type="match status" value="1"/>
</dbReference>
<dbReference type="SMART" id="SM00283">
    <property type="entry name" value="MA"/>
    <property type="match status" value="1"/>
</dbReference>
<evidence type="ECO:0000256" key="5">
    <source>
        <dbReference type="SAM" id="Phobius"/>
    </source>
</evidence>
<dbReference type="Pfam" id="PF00015">
    <property type="entry name" value="MCPsignal"/>
    <property type="match status" value="1"/>
</dbReference>
<dbReference type="EMBL" id="CP020083">
    <property type="protein sequence ID" value="ASR52963.1"/>
    <property type="molecule type" value="Genomic_DNA"/>
</dbReference>
<keyword evidence="5" id="KW-1133">Transmembrane helix</keyword>
<evidence type="ECO:0000256" key="2">
    <source>
        <dbReference type="ARBA" id="ARBA00029447"/>
    </source>
</evidence>
<evidence type="ECO:0000256" key="1">
    <source>
        <dbReference type="ARBA" id="ARBA00023224"/>
    </source>
</evidence>
<dbReference type="InterPro" id="IPR004089">
    <property type="entry name" value="MCPsignal_dom"/>
</dbReference>
<sequence length="613" mass="67346">MKASFTKSWDRSGILHITRSVATHSTELPGSMSKIVSMRRDMLHRLAGLSVHAKVRLGLTVMLGLMALLAVGAIGVVAMTQYTTSHLISGRIQPTVRMQAVIDGYRESLAISSKVESGVMPPASGVSALDALERKINRNWNKLEASDFATEFKPQMTELRHSRATADAAKAKLRRLLENEAIEEMDYFISNDLHRGLDPMLITSQNAIDVMRQRAVQQLGFLRSVYVIALAFSALLVLAGGFFVHWCVRYTNRDFLLPLTELGQYALPENRDAVTVRDLGLRRRDEIGAIARAIHRSHAKADRALKAEKERQAAQLQLQREQIDRQQERARRALELDRLFASHEARLSELSDNLAQAAVGMREGAQMMKRNAAQAQDYSMFIADNANQAAQSMQAIDTHGRRLQQTGGEVRELVADSTRNIYDAHNASQSSRDTADQLHAVAGEISDILSLITHIAKQTNLLALNATIEAARAGEAGRGFAVVAQEVKNLANQTQHAAASVEQRLGSIASMTREVSGTIVTVDGHVATIRHNADRIDQAVSDQHRASSDILNAIRVVQGGSQQVLAQMTELKEKSSRANLSADALSQTAEDVARQSQELRAQMQQLAQAVRSA</sequence>
<feature type="transmembrane region" description="Helical" evidence="5">
    <location>
        <begin position="57"/>
        <end position="79"/>
    </location>
</feature>
<feature type="domain" description="Methyl-accepting transducer" evidence="6">
    <location>
        <begin position="343"/>
        <end position="593"/>
    </location>
</feature>
<evidence type="ECO:0000313" key="7">
    <source>
        <dbReference type="EMBL" id="ASR52963.1"/>
    </source>
</evidence>
<name>A0ABN5B9I4_9SPHN</name>
<evidence type="ECO:0000313" key="8">
    <source>
        <dbReference type="Proteomes" id="UP000258016"/>
    </source>
</evidence>
<dbReference type="PROSITE" id="PS50111">
    <property type="entry name" value="CHEMOTAXIS_TRANSDUC_2"/>
    <property type="match status" value="1"/>
</dbReference>
<accession>A0ABN5B9I4</accession>
<keyword evidence="4" id="KW-0175">Coiled coil</keyword>
<gene>
    <name evidence="7" type="ORF">B5J99_17110</name>
</gene>
<proteinExistence type="inferred from homology"/>
<dbReference type="PRINTS" id="PR00260">
    <property type="entry name" value="CHEMTRNSDUCR"/>
</dbReference>